<dbReference type="GO" id="GO:0010181">
    <property type="term" value="F:FMN binding"/>
    <property type="evidence" value="ECO:0007669"/>
    <property type="project" value="InterPro"/>
</dbReference>
<feature type="region of interest" description="Disordered" evidence="1">
    <location>
        <begin position="170"/>
        <end position="192"/>
    </location>
</feature>
<dbReference type="Proteomes" id="UP000629468">
    <property type="component" value="Unassembled WGS sequence"/>
</dbReference>
<protein>
    <recommendedName>
        <fullName evidence="2">Pyridoxamine 5'-phosphate oxidase Alr4036 family FMN-binding domain-containing protein</fullName>
    </recommendedName>
</protein>
<comment type="caution">
    <text evidence="3">The sequence shown here is derived from an EMBL/GenBank/DDBJ whole genome shotgun (WGS) entry which is preliminary data.</text>
</comment>
<dbReference type="PANTHER" id="PTHR28243">
    <property type="entry name" value="AGL049CP"/>
    <property type="match status" value="1"/>
</dbReference>
<dbReference type="AlphaFoldDB" id="A0A8H7KKH6"/>
<dbReference type="InterPro" id="IPR012349">
    <property type="entry name" value="Split_barrel_FMN-bd"/>
</dbReference>
<gene>
    <name evidence="3" type="ORF">Agabi119p4_75</name>
</gene>
<feature type="compositionally biased region" description="Basic and acidic residues" evidence="1">
    <location>
        <begin position="171"/>
        <end position="184"/>
    </location>
</feature>
<evidence type="ECO:0000313" key="4">
    <source>
        <dbReference type="Proteomes" id="UP000629468"/>
    </source>
</evidence>
<dbReference type="Pfam" id="PF12766">
    <property type="entry name" value="Pyridox_oxase_2"/>
    <property type="match status" value="1"/>
</dbReference>
<dbReference type="EMBL" id="JABXXO010000001">
    <property type="protein sequence ID" value="KAF7783910.1"/>
    <property type="molecule type" value="Genomic_DNA"/>
</dbReference>
<reference evidence="3 4" key="1">
    <citation type="journal article" name="Sci. Rep.">
        <title>Telomere-to-telomere assembled and centromere annotated genomes of the two main subspecies of the button mushroom Agaricus bisporus reveal especially polymorphic chromosome ends.</title>
        <authorList>
            <person name="Sonnenberg A.S.M."/>
            <person name="Sedaghat-Telgerd N."/>
            <person name="Lavrijssen B."/>
            <person name="Ohm R.A."/>
            <person name="Hendrickx P.M."/>
            <person name="Scholtmeijer K."/>
            <person name="Baars J.J.P."/>
            <person name="van Peer A."/>
        </authorList>
    </citation>
    <scope>NUCLEOTIDE SEQUENCE [LARGE SCALE GENOMIC DNA]</scope>
    <source>
        <strain evidence="3 4">H119_p4</strain>
    </source>
</reference>
<proteinExistence type="predicted"/>
<name>A0A8H7KKH6_AGABI</name>
<evidence type="ECO:0000256" key="1">
    <source>
        <dbReference type="SAM" id="MobiDB-lite"/>
    </source>
</evidence>
<accession>A0A8H7KKH6</accession>
<sequence length="244" mass="27833">MPLNTTIPRWKTLLDKTLAQFPRSNTFQLATIDTASPIPHVRSHIFRSFLQSESTPNLPLLISSTDIRTPKVDQIINNPNIETSWWIEDTQEQFRFTGRLSLVASPHHELFTVTRDHLVNNAKVDPEGGLAALKPAEYDWETKRFEMFKAMSAHMKASWCRPVPGSILKGGQEEARKWPERVEEPGDDGNEEAKKNWATALSNFALVVIEPIEIDYLTMAIVPNRRFRFVRAVEGGWDEVEVVP</sequence>
<dbReference type="OMA" id="LAWWIEG"/>
<evidence type="ECO:0000259" key="2">
    <source>
        <dbReference type="Pfam" id="PF12766"/>
    </source>
</evidence>
<dbReference type="PANTHER" id="PTHR28243:SF1">
    <property type="entry name" value="PYRIDOXAMINE 5'-PHOSPHATE OXIDASE ALR4036 FAMILY FMN-BINDING DOMAIN-CONTAINING PROTEIN"/>
    <property type="match status" value="1"/>
</dbReference>
<dbReference type="Gene3D" id="2.30.110.10">
    <property type="entry name" value="Electron Transport, Fmn-binding Protein, Chain A"/>
    <property type="match status" value="1"/>
</dbReference>
<feature type="domain" description="Pyridoxamine 5'-phosphate oxidase Alr4036 family FMN-binding" evidence="2">
    <location>
        <begin position="8"/>
        <end position="103"/>
    </location>
</feature>
<organism evidence="3 4">
    <name type="scientific">Agaricus bisporus var. burnettii</name>
    <dbReference type="NCBI Taxonomy" id="192524"/>
    <lineage>
        <taxon>Eukaryota</taxon>
        <taxon>Fungi</taxon>
        <taxon>Dikarya</taxon>
        <taxon>Basidiomycota</taxon>
        <taxon>Agaricomycotina</taxon>
        <taxon>Agaricomycetes</taxon>
        <taxon>Agaricomycetidae</taxon>
        <taxon>Agaricales</taxon>
        <taxon>Agaricineae</taxon>
        <taxon>Agaricaceae</taxon>
        <taxon>Agaricus</taxon>
    </lineage>
</organism>
<dbReference type="InterPro" id="IPR024624">
    <property type="entry name" value="Pyridox_Oxase_Alr4036_FMN-bd"/>
</dbReference>
<dbReference type="SUPFAM" id="SSF50475">
    <property type="entry name" value="FMN-binding split barrel"/>
    <property type="match status" value="1"/>
</dbReference>
<evidence type="ECO:0000313" key="3">
    <source>
        <dbReference type="EMBL" id="KAF7783910.1"/>
    </source>
</evidence>